<proteinExistence type="predicted"/>
<reference evidence="4" key="1">
    <citation type="journal article" date="2024" name="IScience">
        <title>Strigolactones Initiate the Formation of Haustorium-like Structures in Castilleja.</title>
        <authorList>
            <person name="Buerger M."/>
            <person name="Peterson D."/>
            <person name="Chory J."/>
        </authorList>
    </citation>
    <scope>NUCLEOTIDE SEQUENCE [LARGE SCALE GENOMIC DNA]</scope>
</reference>
<dbReference type="Pfam" id="PF03766">
    <property type="entry name" value="Remorin_N"/>
    <property type="match status" value="1"/>
</dbReference>
<evidence type="ECO:0000313" key="3">
    <source>
        <dbReference type="EMBL" id="KAL3614596.1"/>
    </source>
</evidence>
<feature type="compositionally biased region" description="Basic and acidic residues" evidence="1">
    <location>
        <begin position="78"/>
        <end position="89"/>
    </location>
</feature>
<gene>
    <name evidence="3" type="ORF">CASFOL_041682</name>
</gene>
<name>A0ABD3BBY7_9LAMI</name>
<dbReference type="Proteomes" id="UP001632038">
    <property type="component" value="Unassembled WGS sequence"/>
</dbReference>
<feature type="region of interest" description="Disordered" evidence="1">
    <location>
        <begin position="76"/>
        <end position="123"/>
    </location>
</feature>
<evidence type="ECO:0000259" key="2">
    <source>
        <dbReference type="Pfam" id="PF03766"/>
    </source>
</evidence>
<sequence length="239" mass="26906">MKISFKFELSNFFAIQEIVIEPVWLINLKGLVVTRRSHYLHQPAQLLSRRTSARSTLFSTDLRLQSSAIAALQVMAEEESKKVEPHPDPSSESPPETVEPPKDAAEEKTVIPPPPSEEKADDCKALVVVVEKPVADDDKKLEGSINRDAVLARLATEKRLSLIKAWEENEKSKAENNILAGTSSRPRTFKKEIADVEEEEISDVESEEEVDDESEFWISSNNIVEAKQQLLEYKSTVLH</sequence>
<accession>A0ABD3BBY7</accession>
<dbReference type="PANTHER" id="PTHR31775:SF5">
    <property type="entry name" value="REMORIN 1.4"/>
    <property type="match status" value="1"/>
</dbReference>
<feature type="domain" description="Remorin N-terminal" evidence="2">
    <location>
        <begin position="102"/>
        <end position="154"/>
    </location>
</feature>
<dbReference type="EMBL" id="JAVIJP010000105">
    <property type="protein sequence ID" value="KAL3614596.1"/>
    <property type="molecule type" value="Genomic_DNA"/>
</dbReference>
<organism evidence="3 4">
    <name type="scientific">Castilleja foliolosa</name>
    <dbReference type="NCBI Taxonomy" id="1961234"/>
    <lineage>
        <taxon>Eukaryota</taxon>
        <taxon>Viridiplantae</taxon>
        <taxon>Streptophyta</taxon>
        <taxon>Embryophyta</taxon>
        <taxon>Tracheophyta</taxon>
        <taxon>Spermatophyta</taxon>
        <taxon>Magnoliopsida</taxon>
        <taxon>eudicotyledons</taxon>
        <taxon>Gunneridae</taxon>
        <taxon>Pentapetalae</taxon>
        <taxon>asterids</taxon>
        <taxon>lamiids</taxon>
        <taxon>Lamiales</taxon>
        <taxon>Orobanchaceae</taxon>
        <taxon>Pedicularideae</taxon>
        <taxon>Castillejinae</taxon>
        <taxon>Castilleja</taxon>
    </lineage>
</organism>
<protein>
    <recommendedName>
        <fullName evidence="2">Remorin N-terminal domain-containing protein</fullName>
    </recommendedName>
</protein>
<feature type="compositionally biased region" description="Basic and acidic residues" evidence="1">
    <location>
        <begin position="99"/>
        <end position="109"/>
    </location>
</feature>
<keyword evidence="4" id="KW-1185">Reference proteome</keyword>
<dbReference type="AlphaFoldDB" id="A0ABD3BBY7"/>
<evidence type="ECO:0000256" key="1">
    <source>
        <dbReference type="SAM" id="MobiDB-lite"/>
    </source>
</evidence>
<dbReference type="InterPro" id="IPR005518">
    <property type="entry name" value="Remorin_N"/>
</dbReference>
<dbReference type="PANTHER" id="PTHR31775">
    <property type="entry name" value="OS02G0117200 PROTEIN"/>
    <property type="match status" value="1"/>
</dbReference>
<comment type="caution">
    <text evidence="3">The sequence shown here is derived from an EMBL/GenBank/DDBJ whole genome shotgun (WGS) entry which is preliminary data.</text>
</comment>
<evidence type="ECO:0000313" key="4">
    <source>
        <dbReference type="Proteomes" id="UP001632038"/>
    </source>
</evidence>